<gene>
    <name evidence="1" type="ORF">CDL26_03300</name>
</gene>
<proteinExistence type="predicted"/>
<dbReference type="AlphaFoldDB" id="A0A2N5PHM3"/>
<sequence>MTKRHPRRTDEEWMNLIQECRTSGLTDKRWCQEHDIHPSNFYYHIRRFREMACVIPESIASDSRTDMHEVVQISFDEPMRYQSERKPVVAQTSFDAAIRISINGFQVELSNNAAHETILTTLSVLQRLDVRI</sequence>
<organism evidence="1 2">
    <name type="scientific">Mediterraneibacter gnavus</name>
    <name type="common">Ruminococcus gnavus</name>
    <dbReference type="NCBI Taxonomy" id="33038"/>
    <lineage>
        <taxon>Bacteria</taxon>
        <taxon>Bacillati</taxon>
        <taxon>Bacillota</taxon>
        <taxon>Clostridia</taxon>
        <taxon>Lachnospirales</taxon>
        <taxon>Lachnospiraceae</taxon>
        <taxon>Mediterraneibacter</taxon>
    </lineage>
</organism>
<name>A0A2N5PHM3_MEDGN</name>
<dbReference type="Proteomes" id="UP000234891">
    <property type="component" value="Unassembled WGS sequence"/>
</dbReference>
<dbReference type="NCBIfam" id="NF047593">
    <property type="entry name" value="IS66_ISAeme5_TnpA"/>
    <property type="match status" value="1"/>
</dbReference>
<dbReference type="RefSeq" id="WP_101870169.1">
    <property type="nucleotide sequence ID" value="NZ_NIHS01000003.1"/>
</dbReference>
<comment type="caution">
    <text evidence="1">The sequence shown here is derived from an EMBL/GenBank/DDBJ whole genome shotgun (WGS) entry which is preliminary data.</text>
</comment>
<evidence type="ECO:0000313" key="1">
    <source>
        <dbReference type="EMBL" id="PLT74583.1"/>
    </source>
</evidence>
<evidence type="ECO:0008006" key="3">
    <source>
        <dbReference type="Google" id="ProtNLM"/>
    </source>
</evidence>
<dbReference type="EMBL" id="NIHS01000003">
    <property type="protein sequence ID" value="PLT74583.1"/>
    <property type="molecule type" value="Genomic_DNA"/>
</dbReference>
<evidence type="ECO:0000313" key="2">
    <source>
        <dbReference type="Proteomes" id="UP000234891"/>
    </source>
</evidence>
<accession>A0A2N5PHM3</accession>
<reference evidence="1 2" key="1">
    <citation type="journal article" date="2017" name="Genome Med.">
        <title>A novel Ruminococcus gnavus clade enriched in inflammatory bowel disease patients.</title>
        <authorList>
            <person name="Hall A.B."/>
            <person name="Yassour M."/>
            <person name="Sauk J."/>
            <person name="Garner A."/>
            <person name="Jiang X."/>
            <person name="Arthur T."/>
            <person name="Lagoudas G.K."/>
            <person name="Vatanen T."/>
            <person name="Fornelos N."/>
            <person name="Wilson R."/>
            <person name="Bertha M."/>
            <person name="Cohen M."/>
            <person name="Garber J."/>
            <person name="Khalili H."/>
            <person name="Gevers D."/>
            <person name="Ananthakrishnan A.N."/>
            <person name="Kugathasan S."/>
            <person name="Lander E.S."/>
            <person name="Blainey P."/>
            <person name="Vlamakis H."/>
            <person name="Xavier R.J."/>
            <person name="Huttenhower C."/>
        </authorList>
    </citation>
    <scope>NUCLEOTIDE SEQUENCE [LARGE SCALE GENOMIC DNA]</scope>
    <source>
        <strain evidence="1 2">RJX1124</strain>
    </source>
</reference>
<protein>
    <recommendedName>
        <fullName evidence="3">IS66 family insertion sequence element accessory protein TnpB</fullName>
    </recommendedName>
</protein>